<dbReference type="SUPFAM" id="SSF51730">
    <property type="entry name" value="FAD-linked oxidoreductase"/>
    <property type="match status" value="1"/>
</dbReference>
<feature type="domain" description="Proline dehydrogenase" evidence="2">
    <location>
        <begin position="90"/>
        <end position="400"/>
    </location>
</feature>
<sequence length="417" mass="47113">MLHAIFAAMSVPGISFNNTEFAFQYKSDKELKQARTLFGLMGNPMLVKLGTRLTPWAIRAKLPVKGLIRGTIFKQFAGGETLQQTAGVAQTLGRYNVDVILDYGVEGGEGGDAEYDQAATEFIKVIDYAATQPNIPFMSVKVTGLTRFALLEKLDELMHRKHGSLIKKYLGALEELSIEEREEWHQVRLRMMRVCEKAAESNVGMLVDAEETWIQDPVDALVMLMMDSFNKERVVIYNTVQHYRHDRLQFLKDCIDAGKERGFILGVKLVRGAYMEKERKRAEEKGYPSPIQPDKASSDRDFDAGVALCIENLEKVSLLVASHNEHSNMLAVDKLRQLNIPLNHPHVSFSQLYGMSDNITFNLAKAGCNVSKYLPFGPIEDVIPYLMRRAQENTSVKGQTGRELGLIQKELKRRRQL</sequence>
<dbReference type="EMBL" id="CP139960">
    <property type="protein sequence ID" value="WQD39868.1"/>
    <property type="molecule type" value="Genomic_DNA"/>
</dbReference>
<dbReference type="InterPro" id="IPR015659">
    <property type="entry name" value="Proline_oxidase"/>
</dbReference>
<dbReference type="Proteomes" id="UP001325680">
    <property type="component" value="Chromosome"/>
</dbReference>
<dbReference type="Pfam" id="PF01619">
    <property type="entry name" value="Pro_dh"/>
    <property type="match status" value="1"/>
</dbReference>
<evidence type="ECO:0000256" key="1">
    <source>
        <dbReference type="ARBA" id="ARBA00023002"/>
    </source>
</evidence>
<dbReference type="Gene3D" id="3.20.20.220">
    <property type="match status" value="1"/>
</dbReference>
<dbReference type="RefSeq" id="WP_245957589.1">
    <property type="nucleotide sequence ID" value="NZ_CP139960.1"/>
</dbReference>
<evidence type="ECO:0000313" key="4">
    <source>
        <dbReference type="Proteomes" id="UP001325680"/>
    </source>
</evidence>
<dbReference type="PANTHER" id="PTHR13914">
    <property type="entry name" value="PROLINE OXIDASE"/>
    <property type="match status" value="1"/>
</dbReference>
<reference evidence="3 4" key="1">
    <citation type="submission" date="2023-12" db="EMBL/GenBank/DDBJ databases">
        <title>Genome sequencing and assembly of bacterial species from a model synthetic community.</title>
        <authorList>
            <person name="Hogle S.L."/>
        </authorList>
    </citation>
    <scope>NUCLEOTIDE SEQUENCE [LARGE SCALE GENOMIC DNA]</scope>
    <source>
        <strain evidence="3 4">HAMBI_3031</strain>
    </source>
</reference>
<keyword evidence="1" id="KW-0560">Oxidoreductase</keyword>
<evidence type="ECO:0000313" key="3">
    <source>
        <dbReference type="EMBL" id="WQD39868.1"/>
    </source>
</evidence>
<keyword evidence="4" id="KW-1185">Reference proteome</keyword>
<evidence type="ECO:0000259" key="2">
    <source>
        <dbReference type="Pfam" id="PF01619"/>
    </source>
</evidence>
<accession>A0ABZ0WBC3</accession>
<name>A0ABZ0WBC3_9BACT</name>
<protein>
    <submittedName>
        <fullName evidence="3">Proline dehydrogenase family protein</fullName>
    </submittedName>
</protein>
<organism evidence="3 4">
    <name type="scientific">Niabella yanshanensis</name>
    <dbReference type="NCBI Taxonomy" id="577386"/>
    <lineage>
        <taxon>Bacteria</taxon>
        <taxon>Pseudomonadati</taxon>
        <taxon>Bacteroidota</taxon>
        <taxon>Chitinophagia</taxon>
        <taxon>Chitinophagales</taxon>
        <taxon>Chitinophagaceae</taxon>
        <taxon>Niabella</taxon>
    </lineage>
</organism>
<gene>
    <name evidence="3" type="ORF">U0035_06860</name>
</gene>
<proteinExistence type="predicted"/>
<dbReference type="InterPro" id="IPR002872">
    <property type="entry name" value="Proline_DH_dom"/>
</dbReference>
<dbReference type="PANTHER" id="PTHR13914:SF0">
    <property type="entry name" value="PROLINE DEHYDROGENASE 1, MITOCHONDRIAL"/>
    <property type="match status" value="1"/>
</dbReference>
<dbReference type="InterPro" id="IPR029041">
    <property type="entry name" value="FAD-linked_oxidoreductase-like"/>
</dbReference>